<evidence type="ECO:0000259" key="9">
    <source>
        <dbReference type="SMART" id="SM00495"/>
    </source>
</evidence>
<evidence type="ECO:0000256" key="2">
    <source>
        <dbReference type="ARBA" id="ARBA00022670"/>
    </source>
</evidence>
<comment type="caution">
    <text evidence="10">The sequence shown here is derived from an EMBL/GenBank/DDBJ whole genome shotgun (WGS) entry which is preliminary data.</text>
</comment>
<keyword evidence="3 8" id="KW-0732">Signal</keyword>
<dbReference type="Proteomes" id="UP000656881">
    <property type="component" value="Unassembled WGS sequence"/>
</dbReference>
<dbReference type="InterPro" id="IPR003610">
    <property type="entry name" value="CBM5/12"/>
</dbReference>
<feature type="signal peptide" evidence="8">
    <location>
        <begin position="1"/>
        <end position="43"/>
    </location>
</feature>
<evidence type="ECO:0000256" key="8">
    <source>
        <dbReference type="SAM" id="SignalP"/>
    </source>
</evidence>
<evidence type="ECO:0000256" key="5">
    <source>
        <dbReference type="ARBA" id="ARBA00022825"/>
    </source>
</evidence>
<dbReference type="CDD" id="cd21112">
    <property type="entry name" value="alphaLP-like"/>
    <property type="match status" value="1"/>
</dbReference>
<gene>
    <name evidence="10" type="ORF">GCM10012286_75030</name>
</gene>
<feature type="domain" description="Chitin-binding type-3" evidence="9">
    <location>
        <begin position="421"/>
        <end position="467"/>
    </location>
</feature>
<evidence type="ECO:0000256" key="1">
    <source>
        <dbReference type="ARBA" id="ARBA00007664"/>
    </source>
</evidence>
<dbReference type="SMART" id="SM00495">
    <property type="entry name" value="ChtBD3"/>
    <property type="match status" value="1"/>
</dbReference>
<dbReference type="InterPro" id="IPR043504">
    <property type="entry name" value="Peptidase_S1_PA_chymotrypsin"/>
</dbReference>
<keyword evidence="4" id="KW-0378">Hydrolase</keyword>
<dbReference type="PIRSF" id="PIRSF001134">
    <property type="entry name" value="Streptogrisin"/>
    <property type="match status" value="1"/>
</dbReference>
<keyword evidence="11" id="KW-1185">Reference proteome</keyword>
<dbReference type="InterPro" id="IPR001316">
    <property type="entry name" value="Pept_S1A_streptogrisin"/>
</dbReference>
<name>A0ABQ2MT96_9ACTN</name>
<dbReference type="Pfam" id="PF02839">
    <property type="entry name" value="CBM_5_12"/>
    <property type="match status" value="1"/>
</dbReference>
<dbReference type="SUPFAM" id="SSF54806">
    <property type="entry name" value="Alpha-lytic protease prodomain"/>
    <property type="match status" value="1"/>
</dbReference>
<dbReference type="Gene3D" id="2.10.10.20">
    <property type="entry name" value="Carbohydrate-binding module superfamily 5/12"/>
    <property type="match status" value="1"/>
</dbReference>
<dbReference type="EMBL" id="BMNG01000021">
    <property type="protein sequence ID" value="GGO57665.1"/>
    <property type="molecule type" value="Genomic_DNA"/>
</dbReference>
<keyword evidence="2 10" id="KW-0645">Protease</keyword>
<evidence type="ECO:0000256" key="3">
    <source>
        <dbReference type="ARBA" id="ARBA00022729"/>
    </source>
</evidence>
<proteinExistence type="inferred from homology"/>
<evidence type="ECO:0000313" key="11">
    <source>
        <dbReference type="Proteomes" id="UP000656881"/>
    </source>
</evidence>
<dbReference type="Pfam" id="PF02983">
    <property type="entry name" value="Pro_Al_protease"/>
    <property type="match status" value="1"/>
</dbReference>
<comment type="similarity">
    <text evidence="1">Belongs to the peptidase S1 family.</text>
</comment>
<keyword evidence="5" id="KW-0720">Serine protease</keyword>
<feature type="chain" id="PRO_5046494531" evidence="8">
    <location>
        <begin position="44"/>
        <end position="467"/>
    </location>
</feature>
<dbReference type="InterPro" id="IPR035070">
    <property type="entry name" value="Streptogrisin_prodomain"/>
</dbReference>
<dbReference type="GO" id="GO:0008233">
    <property type="term" value="F:peptidase activity"/>
    <property type="evidence" value="ECO:0007669"/>
    <property type="project" value="UniProtKB-KW"/>
</dbReference>
<dbReference type="InterPro" id="IPR036573">
    <property type="entry name" value="CBM_sf_5/12"/>
</dbReference>
<protein>
    <submittedName>
        <fullName evidence="10">Serine protease</fullName>
    </submittedName>
</protein>
<dbReference type="SUPFAM" id="SSF50494">
    <property type="entry name" value="Trypsin-like serine proteases"/>
    <property type="match status" value="1"/>
</dbReference>
<dbReference type="RefSeq" id="WP_373288103.1">
    <property type="nucleotide sequence ID" value="NZ_BMNG01000021.1"/>
</dbReference>
<keyword evidence="7" id="KW-1015">Disulfide bond</keyword>
<dbReference type="PRINTS" id="PR00861">
    <property type="entry name" value="ALYTICPTASE"/>
</dbReference>
<dbReference type="Gene3D" id="2.40.10.10">
    <property type="entry name" value="Trypsin-like serine proteases"/>
    <property type="match status" value="2"/>
</dbReference>
<evidence type="ECO:0000256" key="6">
    <source>
        <dbReference type="ARBA" id="ARBA00023145"/>
    </source>
</evidence>
<evidence type="ECO:0000256" key="4">
    <source>
        <dbReference type="ARBA" id="ARBA00022801"/>
    </source>
</evidence>
<accession>A0ABQ2MT96</accession>
<dbReference type="PROSITE" id="PS51318">
    <property type="entry name" value="TAT"/>
    <property type="match status" value="1"/>
</dbReference>
<organism evidence="10 11">
    <name type="scientific">Streptomyces lasiicapitis</name>
    <dbReference type="NCBI Taxonomy" id="1923961"/>
    <lineage>
        <taxon>Bacteria</taxon>
        <taxon>Bacillati</taxon>
        <taxon>Actinomycetota</taxon>
        <taxon>Actinomycetes</taxon>
        <taxon>Kitasatosporales</taxon>
        <taxon>Streptomycetaceae</taxon>
        <taxon>Streptomyces</taxon>
    </lineage>
</organism>
<evidence type="ECO:0000313" key="10">
    <source>
        <dbReference type="EMBL" id="GGO57665.1"/>
    </source>
</evidence>
<dbReference type="Gene3D" id="3.30.300.50">
    <property type="match status" value="2"/>
</dbReference>
<dbReference type="CDD" id="cd12214">
    <property type="entry name" value="ChiA1_BD"/>
    <property type="match status" value="1"/>
</dbReference>
<dbReference type="InterPro" id="IPR009003">
    <property type="entry name" value="Peptidase_S1_PA"/>
</dbReference>
<dbReference type="SUPFAM" id="SSF51055">
    <property type="entry name" value="Carbohydrate binding domain"/>
    <property type="match status" value="1"/>
</dbReference>
<keyword evidence="6" id="KW-0865">Zymogen</keyword>
<sequence length="467" mass="47311">MQQHRHASPTRRRCTVRRVQAAGAAFAAAGALVLAGMPGSASAQTDSPSPTPYDAAATAAVAKTSPEVLKAMQRDLGISAGQAKSRLANEAEAGAVAGSLQASLGRDFAGAWVGGATSASLTVATIDARDVAAIEAKGARALVVRHSVGQLDAAKAKLDRAAKSTRTADAPVWFVDVKSNAVVVNAVKASAAKALVAAAGVDSGLVQIKKTADRPRPLYDIVGGEAYYMGSGGRCSVGFSITQGATQGFATAGHCGRAGTTTRGVNQQAQGTFRASIFPGRDMAWVAANAQWTSTPYVKGSGGQRVSVAGSTQSPVGGSICRSGSTTGWHCGTISQHNTSVTYPEGTISGVTRTTVCAEPGDSGGSYISGSQAQGVTSGGSGNCRSGGTTFHQPINPLLQQYQLTLKTTGGGQDPDPGDPSGTWAAGSVYAAGDTVTYDGATYRCLQPHQAQPGWEPPATPALWEQA</sequence>
<dbReference type="InterPro" id="IPR004236">
    <property type="entry name" value="Pept_S1_alpha_lytic"/>
</dbReference>
<dbReference type="InterPro" id="IPR037295">
    <property type="entry name" value="Alpha-lytic_protease_prodomain"/>
</dbReference>
<reference evidence="11" key="1">
    <citation type="journal article" date="2019" name="Int. J. Syst. Evol. Microbiol.">
        <title>The Global Catalogue of Microorganisms (GCM) 10K type strain sequencing project: providing services to taxonomists for standard genome sequencing and annotation.</title>
        <authorList>
            <consortium name="The Broad Institute Genomics Platform"/>
            <consortium name="The Broad Institute Genome Sequencing Center for Infectious Disease"/>
            <person name="Wu L."/>
            <person name="Ma J."/>
        </authorList>
    </citation>
    <scope>NUCLEOTIDE SEQUENCE [LARGE SCALE GENOMIC DNA]</scope>
    <source>
        <strain evidence="11">CGMCC 4.7349</strain>
    </source>
</reference>
<dbReference type="InterPro" id="IPR006311">
    <property type="entry name" value="TAT_signal"/>
</dbReference>
<evidence type="ECO:0000256" key="7">
    <source>
        <dbReference type="ARBA" id="ARBA00023157"/>
    </source>
</evidence>
<dbReference type="GO" id="GO:0006508">
    <property type="term" value="P:proteolysis"/>
    <property type="evidence" value="ECO:0007669"/>
    <property type="project" value="UniProtKB-KW"/>
</dbReference>